<accession>A0ABD2ND13</accession>
<evidence type="ECO:0000313" key="3">
    <source>
        <dbReference type="Proteomes" id="UP001516400"/>
    </source>
</evidence>
<evidence type="ECO:0000313" key="2">
    <source>
        <dbReference type="EMBL" id="KAL3276385.1"/>
    </source>
</evidence>
<comment type="caution">
    <text evidence="2">The sequence shown here is derived from an EMBL/GenBank/DDBJ whole genome shotgun (WGS) entry which is preliminary data.</text>
</comment>
<feature type="region of interest" description="Disordered" evidence="1">
    <location>
        <begin position="1"/>
        <end position="67"/>
    </location>
</feature>
<dbReference type="Proteomes" id="UP001516400">
    <property type="component" value="Unassembled WGS sequence"/>
</dbReference>
<gene>
    <name evidence="2" type="ORF">HHI36_011769</name>
</gene>
<protein>
    <submittedName>
        <fullName evidence="2">Uncharacterized protein</fullName>
    </submittedName>
</protein>
<evidence type="ECO:0000256" key="1">
    <source>
        <dbReference type="SAM" id="MobiDB-lite"/>
    </source>
</evidence>
<dbReference type="AlphaFoldDB" id="A0ABD2ND13"/>
<feature type="compositionally biased region" description="Acidic residues" evidence="1">
    <location>
        <begin position="1"/>
        <end position="30"/>
    </location>
</feature>
<organism evidence="2 3">
    <name type="scientific">Cryptolaemus montrouzieri</name>
    <dbReference type="NCBI Taxonomy" id="559131"/>
    <lineage>
        <taxon>Eukaryota</taxon>
        <taxon>Metazoa</taxon>
        <taxon>Ecdysozoa</taxon>
        <taxon>Arthropoda</taxon>
        <taxon>Hexapoda</taxon>
        <taxon>Insecta</taxon>
        <taxon>Pterygota</taxon>
        <taxon>Neoptera</taxon>
        <taxon>Endopterygota</taxon>
        <taxon>Coleoptera</taxon>
        <taxon>Polyphaga</taxon>
        <taxon>Cucujiformia</taxon>
        <taxon>Coccinelloidea</taxon>
        <taxon>Coccinellidae</taxon>
        <taxon>Scymninae</taxon>
        <taxon>Scymnini</taxon>
        <taxon>Cryptolaemus</taxon>
    </lineage>
</organism>
<proteinExistence type="predicted"/>
<reference evidence="2 3" key="1">
    <citation type="journal article" date="2021" name="BMC Biol.">
        <title>Horizontally acquired antibacterial genes associated with adaptive radiation of ladybird beetles.</title>
        <authorList>
            <person name="Li H.S."/>
            <person name="Tang X.F."/>
            <person name="Huang Y.H."/>
            <person name="Xu Z.Y."/>
            <person name="Chen M.L."/>
            <person name="Du X.Y."/>
            <person name="Qiu B.Y."/>
            <person name="Chen P.T."/>
            <person name="Zhang W."/>
            <person name="Slipinski A."/>
            <person name="Escalona H.E."/>
            <person name="Waterhouse R.M."/>
            <person name="Zwick A."/>
            <person name="Pang H."/>
        </authorList>
    </citation>
    <scope>NUCLEOTIDE SEQUENCE [LARGE SCALE GENOMIC DNA]</scope>
    <source>
        <strain evidence="2">SYSU2018</strain>
    </source>
</reference>
<feature type="non-terminal residue" evidence="2">
    <location>
        <position position="129"/>
    </location>
</feature>
<dbReference type="EMBL" id="JABFTP020000103">
    <property type="protein sequence ID" value="KAL3276385.1"/>
    <property type="molecule type" value="Genomic_DNA"/>
</dbReference>
<sequence length="129" mass="14195">MEGEGDSMDGSDNDMDDDWKEVDNLEDEDFSNGISKLEDKGVAQVEEDNPGYGYGYGYGGSSDDNSTAKNRNNYVKKLKVILLRGKIGDELASAFPQKSKRIYHRSFIHFIPRSRGGVEICSASSDSVG</sequence>
<name>A0ABD2ND13_9CUCU</name>
<keyword evidence="3" id="KW-1185">Reference proteome</keyword>